<accession>A0A915IU39</accession>
<dbReference type="Proteomes" id="UP000887565">
    <property type="component" value="Unplaced"/>
</dbReference>
<organism evidence="1 2">
    <name type="scientific">Romanomermis culicivorax</name>
    <name type="common">Nematode worm</name>
    <dbReference type="NCBI Taxonomy" id="13658"/>
    <lineage>
        <taxon>Eukaryota</taxon>
        <taxon>Metazoa</taxon>
        <taxon>Ecdysozoa</taxon>
        <taxon>Nematoda</taxon>
        <taxon>Enoplea</taxon>
        <taxon>Dorylaimia</taxon>
        <taxon>Mermithida</taxon>
        <taxon>Mermithoidea</taxon>
        <taxon>Mermithidae</taxon>
        <taxon>Romanomermis</taxon>
    </lineage>
</organism>
<keyword evidence="1" id="KW-1185">Reference proteome</keyword>
<dbReference type="WBParaSite" id="nRc.2.0.1.t17337-RA">
    <property type="protein sequence ID" value="nRc.2.0.1.t17337-RA"/>
    <property type="gene ID" value="nRc.2.0.1.g17337"/>
</dbReference>
<protein>
    <submittedName>
        <fullName evidence="2">Uncharacterized protein</fullName>
    </submittedName>
</protein>
<evidence type="ECO:0000313" key="1">
    <source>
        <dbReference type="Proteomes" id="UP000887565"/>
    </source>
</evidence>
<name>A0A915IU39_ROMCU</name>
<sequence length="122" mass="14614">MMMINIVDNVLLYMSLEKKFVKKLLSAKTGYLRKLKYKRNVSDANNVLCSLKILDGDQRAFDFIGQEMMLTSSNIPEVIRTRCLNLRNMAFTRRQRHQKVPRMDTFMYRPFLRNKERWLFGN</sequence>
<dbReference type="AlphaFoldDB" id="A0A915IU39"/>
<reference evidence="2" key="1">
    <citation type="submission" date="2022-11" db="UniProtKB">
        <authorList>
            <consortium name="WormBaseParasite"/>
        </authorList>
    </citation>
    <scope>IDENTIFICATION</scope>
</reference>
<proteinExistence type="predicted"/>
<evidence type="ECO:0000313" key="2">
    <source>
        <dbReference type="WBParaSite" id="nRc.2.0.1.t17337-RA"/>
    </source>
</evidence>